<evidence type="ECO:0000256" key="1">
    <source>
        <dbReference type="ARBA" id="ARBA00022448"/>
    </source>
</evidence>
<evidence type="ECO:0000313" key="6">
    <source>
        <dbReference type="EMBL" id="MFC6441248.1"/>
    </source>
</evidence>
<dbReference type="EMBL" id="JBHSUS010000001">
    <property type="protein sequence ID" value="MFC6441248.1"/>
    <property type="molecule type" value="Genomic_DNA"/>
</dbReference>
<gene>
    <name evidence="6" type="ORF">ACFP85_13935</name>
</gene>
<evidence type="ECO:0000256" key="4">
    <source>
        <dbReference type="ARBA" id="ARBA00023004"/>
    </source>
</evidence>
<keyword evidence="3" id="KW-0479">Metal-binding</keyword>
<dbReference type="CDD" id="cd00454">
    <property type="entry name" value="TrHb1_N"/>
    <property type="match status" value="1"/>
</dbReference>
<accession>A0ABW1XMW4</accession>
<dbReference type="Gene3D" id="1.10.490.10">
    <property type="entry name" value="Globins"/>
    <property type="match status" value="1"/>
</dbReference>
<evidence type="ECO:0000256" key="3">
    <source>
        <dbReference type="ARBA" id="ARBA00022723"/>
    </source>
</evidence>
<keyword evidence="1" id="KW-0813">Transport</keyword>
<name>A0ABW1XMW4_9ALTE</name>
<dbReference type="InterPro" id="IPR001486">
    <property type="entry name" value="Hemoglobin_trunc"/>
</dbReference>
<protein>
    <submittedName>
        <fullName evidence="6">Group 1 truncated hemoglobin</fullName>
    </submittedName>
</protein>
<keyword evidence="4" id="KW-0408">Iron</keyword>
<reference evidence="7" key="1">
    <citation type="journal article" date="2019" name="Int. J. Syst. Evol. Microbiol.">
        <title>The Global Catalogue of Microorganisms (GCM) 10K type strain sequencing project: providing services to taxonomists for standard genome sequencing and annotation.</title>
        <authorList>
            <consortium name="The Broad Institute Genomics Platform"/>
            <consortium name="The Broad Institute Genome Sequencing Center for Infectious Disease"/>
            <person name="Wu L."/>
            <person name="Ma J."/>
        </authorList>
    </citation>
    <scope>NUCLEOTIDE SEQUENCE [LARGE SCALE GENOMIC DNA]</scope>
    <source>
        <strain evidence="7">CGMCC 1.16031</strain>
    </source>
</reference>
<feature type="chain" id="PRO_5046753723" evidence="5">
    <location>
        <begin position="25"/>
        <end position="142"/>
    </location>
</feature>
<dbReference type="InterPro" id="IPR009050">
    <property type="entry name" value="Globin-like_sf"/>
</dbReference>
<organism evidence="6 7">
    <name type="scientific">Pseudobowmanella zhangzhouensis</name>
    <dbReference type="NCBI Taxonomy" id="1537679"/>
    <lineage>
        <taxon>Bacteria</taxon>
        <taxon>Pseudomonadati</taxon>
        <taxon>Pseudomonadota</taxon>
        <taxon>Gammaproteobacteria</taxon>
        <taxon>Alteromonadales</taxon>
        <taxon>Alteromonadaceae</taxon>
    </lineage>
</organism>
<dbReference type="InterPro" id="IPR012292">
    <property type="entry name" value="Globin/Proto"/>
</dbReference>
<dbReference type="Proteomes" id="UP001596364">
    <property type="component" value="Unassembled WGS sequence"/>
</dbReference>
<dbReference type="SUPFAM" id="SSF46458">
    <property type="entry name" value="Globin-like"/>
    <property type="match status" value="1"/>
</dbReference>
<proteinExistence type="predicted"/>
<evidence type="ECO:0000256" key="5">
    <source>
        <dbReference type="SAM" id="SignalP"/>
    </source>
</evidence>
<comment type="caution">
    <text evidence="6">The sequence shown here is derived from an EMBL/GenBank/DDBJ whole genome shotgun (WGS) entry which is preliminary data.</text>
</comment>
<dbReference type="PROSITE" id="PS51257">
    <property type="entry name" value="PROKAR_LIPOPROTEIN"/>
    <property type="match status" value="1"/>
</dbReference>
<keyword evidence="2" id="KW-0349">Heme</keyword>
<keyword evidence="7" id="KW-1185">Reference proteome</keyword>
<dbReference type="RefSeq" id="WP_174719778.1">
    <property type="nucleotide sequence ID" value="NZ_JBHSUS010000001.1"/>
</dbReference>
<feature type="signal peptide" evidence="5">
    <location>
        <begin position="1"/>
        <end position="24"/>
    </location>
</feature>
<keyword evidence="5" id="KW-0732">Signal</keyword>
<evidence type="ECO:0000313" key="7">
    <source>
        <dbReference type="Proteomes" id="UP001596364"/>
    </source>
</evidence>
<evidence type="ECO:0000256" key="2">
    <source>
        <dbReference type="ARBA" id="ARBA00022617"/>
    </source>
</evidence>
<dbReference type="Pfam" id="PF01152">
    <property type="entry name" value="Bac_globin"/>
    <property type="match status" value="1"/>
</dbReference>
<sequence>MVTKLHLGVIALLLFLAGCQSNTASSSLYEQIGGQQTIDRIVDNFIRQIEYDPHIIEFFLESDIDRFRSKLSEHICAFSGGPCVYSGDSMQDVHAGMHITESDFNRTVDLLIDAMTEAGLSHPQQNKMLALFVPMRRQMIYR</sequence>